<comment type="subcellular location">
    <subcellularLocation>
        <location evidence="1">Membrane</location>
        <topology evidence="1">Multi-pass membrane protein</topology>
    </subcellularLocation>
</comment>
<evidence type="ECO:0000313" key="7">
    <source>
        <dbReference type="EMBL" id="WXG68994.1"/>
    </source>
</evidence>
<sequence>MAVSLDRLEHSRSALAHAVSPTTWRQALAIAPSDASFAPALRVGLAVTVVLVGGGILGRPDLAGFAALGSLCSAFGRYEPYPRRAGKIALVSALIIAYASFGALLGATTTSVAVQVLAISISAGIAAMLLTAFAITGPGAVILIFASTAAVAFSHTAADIATVFTTVSVGAAVGWVASMLPALVHPVGPAQLAVARALAAVDSRQQGPARAAVARARTVVALNPGTRAHRLGLVTLLDDAEALLDAWANGDDPTHASDVLAHERELRKIRRYDALEVRAVQFDTPPQNFFAAGLAQLTARPLVVNAVRIAAAAGLAAWCAILLGFEHPLWATMGAIAAMQGITFHTTVQRGIQRLLGNIGGAIFAAGLIALSLGYWQIVVAIVLLQMAAELLVLKNYALTTLAITPMALLMTGLAGHLTPAVTISRIGDTLIGVLVGIVIAALTIEQADRS</sequence>
<dbReference type="Proteomes" id="UP001432000">
    <property type="component" value="Chromosome"/>
</dbReference>
<keyword evidence="2 5" id="KW-0812">Transmembrane</keyword>
<dbReference type="EMBL" id="CP147846">
    <property type="protein sequence ID" value="WXG68994.1"/>
    <property type="molecule type" value="Genomic_DNA"/>
</dbReference>
<feature type="transmembrane region" description="Helical" evidence="5">
    <location>
        <begin position="164"/>
        <end position="184"/>
    </location>
</feature>
<evidence type="ECO:0000256" key="1">
    <source>
        <dbReference type="ARBA" id="ARBA00004141"/>
    </source>
</evidence>
<accession>A0ABZ2PIL0</accession>
<name>A0ABZ2PIL0_9NOCA</name>
<evidence type="ECO:0000259" key="6">
    <source>
        <dbReference type="Pfam" id="PF13515"/>
    </source>
</evidence>
<evidence type="ECO:0000313" key="8">
    <source>
        <dbReference type="Proteomes" id="UP001432000"/>
    </source>
</evidence>
<keyword evidence="4 5" id="KW-0472">Membrane</keyword>
<reference evidence="7 8" key="1">
    <citation type="submission" date="2024-03" db="EMBL/GenBank/DDBJ databases">
        <title>Natural products discovery in diverse microorganisms through a two-stage MS feature dereplication strategy.</title>
        <authorList>
            <person name="Zhang R."/>
        </authorList>
    </citation>
    <scope>NUCLEOTIDE SEQUENCE [LARGE SCALE GENOMIC DNA]</scope>
    <source>
        <strain evidence="7 8">18930</strain>
    </source>
</reference>
<protein>
    <submittedName>
        <fullName evidence="7">FUSC family protein</fullName>
    </submittedName>
</protein>
<dbReference type="RefSeq" id="WP_338889543.1">
    <property type="nucleotide sequence ID" value="NZ_CP147846.1"/>
</dbReference>
<feature type="transmembrane region" description="Helical" evidence="5">
    <location>
        <begin position="397"/>
        <end position="415"/>
    </location>
</feature>
<evidence type="ECO:0000256" key="5">
    <source>
        <dbReference type="SAM" id="Phobius"/>
    </source>
</evidence>
<dbReference type="InterPro" id="IPR049453">
    <property type="entry name" value="Memb_transporter_dom"/>
</dbReference>
<feature type="transmembrane region" description="Helical" evidence="5">
    <location>
        <begin position="88"/>
        <end position="106"/>
    </location>
</feature>
<feature type="domain" description="Integral membrane bound transporter" evidence="6">
    <location>
        <begin position="315"/>
        <end position="440"/>
    </location>
</feature>
<evidence type="ECO:0000256" key="4">
    <source>
        <dbReference type="ARBA" id="ARBA00023136"/>
    </source>
</evidence>
<evidence type="ECO:0000256" key="2">
    <source>
        <dbReference type="ARBA" id="ARBA00022692"/>
    </source>
</evidence>
<proteinExistence type="predicted"/>
<feature type="transmembrane region" description="Helical" evidence="5">
    <location>
        <begin position="427"/>
        <end position="445"/>
    </location>
</feature>
<feature type="transmembrane region" description="Helical" evidence="5">
    <location>
        <begin position="360"/>
        <end position="385"/>
    </location>
</feature>
<gene>
    <name evidence="7" type="ORF">WDS16_28150</name>
</gene>
<keyword evidence="8" id="KW-1185">Reference proteome</keyword>
<organism evidence="7 8">
    <name type="scientific">Rhodococcus sovatensis</name>
    <dbReference type="NCBI Taxonomy" id="1805840"/>
    <lineage>
        <taxon>Bacteria</taxon>
        <taxon>Bacillati</taxon>
        <taxon>Actinomycetota</taxon>
        <taxon>Actinomycetes</taxon>
        <taxon>Mycobacteriales</taxon>
        <taxon>Nocardiaceae</taxon>
        <taxon>Rhodococcus</taxon>
    </lineage>
</organism>
<evidence type="ECO:0000256" key="3">
    <source>
        <dbReference type="ARBA" id="ARBA00022989"/>
    </source>
</evidence>
<keyword evidence="3 5" id="KW-1133">Transmembrane helix</keyword>
<dbReference type="Pfam" id="PF13515">
    <property type="entry name" value="FUSC_2"/>
    <property type="match status" value="1"/>
</dbReference>